<gene>
    <name evidence="1" type="ORF">ROLI_018680</name>
</gene>
<dbReference type="EMBL" id="CP143423">
    <property type="protein sequence ID" value="WVX48786.1"/>
    <property type="molecule type" value="Genomic_DNA"/>
</dbReference>
<name>A0ABZ2BSG5_9RHOB</name>
<evidence type="ECO:0000313" key="1">
    <source>
        <dbReference type="EMBL" id="WVX48786.1"/>
    </source>
</evidence>
<keyword evidence="2" id="KW-1185">Reference proteome</keyword>
<reference evidence="2" key="1">
    <citation type="submission" date="2024-01" db="EMBL/GenBank/DDBJ databases">
        <title>Roseobacter fucihabitans sp. nov., isolated from the brown alga Fucus spiralis.</title>
        <authorList>
            <person name="Hahnke S."/>
            <person name="Berger M."/>
            <person name="Schlingloff A."/>
            <person name="Athale I."/>
            <person name="Neumann-Schaal M."/>
            <person name="Adenaya A."/>
            <person name="Poehlein A."/>
            <person name="Daniel R."/>
            <person name="Pertersen J."/>
            <person name="Brinkhoff T."/>
        </authorList>
    </citation>
    <scope>NUCLEOTIDE SEQUENCE [LARGE SCALE GENOMIC DNA]</scope>
    <source>
        <strain evidence="2">B14</strain>
    </source>
</reference>
<organism evidence="1 2">
    <name type="scientific">Roseobacter fucihabitans</name>
    <dbReference type="NCBI Taxonomy" id="1537242"/>
    <lineage>
        <taxon>Bacteria</taxon>
        <taxon>Pseudomonadati</taxon>
        <taxon>Pseudomonadota</taxon>
        <taxon>Alphaproteobacteria</taxon>
        <taxon>Rhodobacterales</taxon>
        <taxon>Roseobacteraceae</taxon>
        <taxon>Roseobacter</taxon>
    </lineage>
</organism>
<protein>
    <submittedName>
        <fullName evidence="1">Uncharacterized protein</fullName>
    </submittedName>
</protein>
<dbReference type="RefSeq" id="WP_187429935.1">
    <property type="nucleotide sequence ID" value="NZ_CP143423.1"/>
</dbReference>
<sequence length="162" mass="18110">MSRMNYDNLPENTAINEEGMKRKKSVGVSLDNRKYITLNNPNIKNYDIAIDATNSHHVVVNGLKTEDCRVSLVGHGTNNLTMLNMEINGFKLTDFTGDFDFLSVTSADEILFLGEILTTADFRDRLELLKSSKLGFFLRDRDFGDWIGLAGLLIGLSQCVKG</sequence>
<accession>A0ABZ2BSG5</accession>
<dbReference type="Proteomes" id="UP001318682">
    <property type="component" value="Chromosome"/>
</dbReference>
<evidence type="ECO:0000313" key="2">
    <source>
        <dbReference type="Proteomes" id="UP001318682"/>
    </source>
</evidence>
<proteinExistence type="predicted"/>